<evidence type="ECO:0000313" key="3">
    <source>
        <dbReference type="Proteomes" id="UP001595530"/>
    </source>
</evidence>
<protein>
    <submittedName>
        <fullName evidence="2">TorF family putative porin</fullName>
    </submittedName>
</protein>
<feature type="chain" id="PRO_5045376695" evidence="1">
    <location>
        <begin position="24"/>
        <end position="269"/>
    </location>
</feature>
<dbReference type="NCBIfam" id="TIGR02001">
    <property type="entry name" value="gcw_chp"/>
    <property type="match status" value="1"/>
</dbReference>
<gene>
    <name evidence="2" type="ORF">ACFOFO_12670</name>
</gene>
<accession>A0ABV7F476</accession>
<dbReference type="RefSeq" id="WP_390324749.1">
    <property type="nucleotide sequence ID" value="NZ_JBHRTP010000038.1"/>
</dbReference>
<feature type="signal peptide" evidence="1">
    <location>
        <begin position="1"/>
        <end position="23"/>
    </location>
</feature>
<comment type="caution">
    <text evidence="2">The sequence shown here is derived from an EMBL/GenBank/DDBJ whole genome shotgun (WGS) entry which is preliminary data.</text>
</comment>
<keyword evidence="3" id="KW-1185">Reference proteome</keyword>
<name>A0ABV7F476_9BURK</name>
<organism evidence="2 3">
    <name type="scientific">Undibacterium arcticum</name>
    <dbReference type="NCBI Taxonomy" id="1762892"/>
    <lineage>
        <taxon>Bacteria</taxon>
        <taxon>Pseudomonadati</taxon>
        <taxon>Pseudomonadota</taxon>
        <taxon>Betaproteobacteria</taxon>
        <taxon>Burkholderiales</taxon>
        <taxon>Oxalobacteraceae</taxon>
        <taxon>Undibacterium</taxon>
    </lineage>
</organism>
<proteinExistence type="predicted"/>
<evidence type="ECO:0000256" key="1">
    <source>
        <dbReference type="SAM" id="SignalP"/>
    </source>
</evidence>
<dbReference type="InterPro" id="IPR010239">
    <property type="entry name" value="CHP02001"/>
</dbReference>
<dbReference type="Pfam" id="PF09694">
    <property type="entry name" value="Gcw_chp"/>
    <property type="match status" value="1"/>
</dbReference>
<evidence type="ECO:0000313" key="2">
    <source>
        <dbReference type="EMBL" id="MFC3108805.1"/>
    </source>
</evidence>
<dbReference type="Proteomes" id="UP001595530">
    <property type="component" value="Unassembled WGS sequence"/>
</dbReference>
<keyword evidence="1" id="KW-0732">Signal</keyword>
<reference evidence="3" key="1">
    <citation type="journal article" date="2019" name="Int. J. Syst. Evol. Microbiol.">
        <title>The Global Catalogue of Microorganisms (GCM) 10K type strain sequencing project: providing services to taxonomists for standard genome sequencing and annotation.</title>
        <authorList>
            <consortium name="The Broad Institute Genomics Platform"/>
            <consortium name="The Broad Institute Genome Sequencing Center for Infectious Disease"/>
            <person name="Wu L."/>
            <person name="Ma J."/>
        </authorList>
    </citation>
    <scope>NUCLEOTIDE SEQUENCE [LARGE SCALE GENOMIC DNA]</scope>
    <source>
        <strain evidence="3">KCTC 42986</strain>
    </source>
</reference>
<dbReference type="EMBL" id="JBHRTP010000038">
    <property type="protein sequence ID" value="MFC3108805.1"/>
    <property type="molecule type" value="Genomic_DNA"/>
</dbReference>
<sequence>MKYSVNQLVPALCLSLLAAAVQAQTAEPDNKALPVASSTGPITANVSLATQYISRGFRQTWGQPALQGGLDYAHPSGFSAGTWLSNISNRYIENGTLEWDLYTGYAATAGDIGYSGMIYYYKYPGAEYKATATKYDYGELSFGVTYKFLYAKYNYTYTKDFFGITNARGTGYLDVGVNYDMGSGYTLNLHAGDGRVAGTGNNIWNWKDIKVGVSKTFEGGWTAAGAYTKAKGATNVYDSYTTGALNSAGVAESSNPATGTLVLSINKAL</sequence>